<dbReference type="PANTHER" id="PTHR31438:SF1">
    <property type="entry name" value="LYSINE N-ACYLTRANSFERASE C17G9.06C-RELATED"/>
    <property type="match status" value="1"/>
</dbReference>
<keyword evidence="8" id="KW-1185">Reference proteome</keyword>
<dbReference type="InterPro" id="IPR000182">
    <property type="entry name" value="GNAT_dom"/>
</dbReference>
<gene>
    <name evidence="7" type="ORF">LC087_02710</name>
</gene>
<name>A0ABY9JUS6_9BACI</name>
<keyword evidence="7" id="KW-0808">Transferase</keyword>
<comment type="function">
    <text evidence="1">Acyltransferase required for the direct transfer of medium- to long-chain fatty acyl moieties from a carrier protein (MbtL) on to the epsilon-amino group of lysine residue in the mycobactin core.</text>
</comment>
<sequence>MLSFRRVDFEKDVKRLHGWHHQPHVIPFWNQNFTFEKYADFLTKLLDDQHQTLWIGMVHEESMSYFETYWAKDDVLGKHYDWNEFDQGIHLLIGEPSFLGKGYAAPFVSKMVEQLFQEERTSRIVTEPDIRNEKMIHIFKKVGFKPYKELQLPDKKALMMICERSDFKKVVES</sequence>
<evidence type="ECO:0000256" key="3">
    <source>
        <dbReference type="ARBA" id="ARBA00020586"/>
    </source>
</evidence>
<keyword evidence="4" id="KW-0046">Antibiotic resistance</keyword>
<comment type="pathway">
    <text evidence="2">Siderophore biosynthesis.</text>
</comment>
<organism evidence="7 8">
    <name type="scientific">Bacillus carboniphilus</name>
    <dbReference type="NCBI Taxonomy" id="86663"/>
    <lineage>
        <taxon>Bacteria</taxon>
        <taxon>Bacillati</taxon>
        <taxon>Bacillota</taxon>
        <taxon>Bacilli</taxon>
        <taxon>Bacillales</taxon>
        <taxon>Bacillaceae</taxon>
        <taxon>Bacillus</taxon>
    </lineage>
</organism>
<dbReference type="InterPro" id="IPR019432">
    <property type="entry name" value="Acyltransferase_MbtK/IucB-like"/>
</dbReference>
<dbReference type="GO" id="GO:0016746">
    <property type="term" value="F:acyltransferase activity"/>
    <property type="evidence" value="ECO:0007669"/>
    <property type="project" value="UniProtKB-KW"/>
</dbReference>
<dbReference type="Gene3D" id="3.40.630.30">
    <property type="match status" value="1"/>
</dbReference>
<reference evidence="7 8" key="1">
    <citation type="submission" date="2023-06" db="EMBL/GenBank/DDBJ databases">
        <title>Five Gram-positive bacteria isolated from mangrove sediments in Shenzhen, Guangdong, China.</title>
        <authorList>
            <person name="Yu S."/>
            <person name="Zheng W."/>
            <person name="Huang Y."/>
        </authorList>
    </citation>
    <scope>NUCLEOTIDE SEQUENCE [LARGE SCALE GENOMIC DNA]</scope>
    <source>
        <strain evidence="7 8">SaN35-3</strain>
    </source>
</reference>
<evidence type="ECO:0000313" key="8">
    <source>
        <dbReference type="Proteomes" id="UP001197974"/>
    </source>
</evidence>
<dbReference type="Proteomes" id="UP001197974">
    <property type="component" value="Chromosome"/>
</dbReference>
<evidence type="ECO:0000259" key="6">
    <source>
        <dbReference type="PROSITE" id="PS51186"/>
    </source>
</evidence>
<evidence type="ECO:0000256" key="4">
    <source>
        <dbReference type="ARBA" id="ARBA00023251"/>
    </source>
</evidence>
<evidence type="ECO:0000256" key="5">
    <source>
        <dbReference type="ARBA" id="ARBA00031122"/>
    </source>
</evidence>
<dbReference type="SUPFAM" id="SSF55729">
    <property type="entry name" value="Acyl-CoA N-acyltransferases (Nat)"/>
    <property type="match status" value="1"/>
</dbReference>
<dbReference type="SMART" id="SM01006">
    <property type="entry name" value="AlcB"/>
    <property type="match status" value="1"/>
</dbReference>
<accession>A0ABY9JUS6</accession>
<evidence type="ECO:0000256" key="1">
    <source>
        <dbReference type="ARBA" id="ARBA00003818"/>
    </source>
</evidence>
<dbReference type="EMBL" id="CP129013">
    <property type="protein sequence ID" value="WLR43137.1"/>
    <property type="molecule type" value="Genomic_DNA"/>
</dbReference>
<dbReference type="RefSeq" id="WP_226538959.1">
    <property type="nucleotide sequence ID" value="NZ_CP129013.1"/>
</dbReference>
<feature type="domain" description="N-acetyltransferase" evidence="6">
    <location>
        <begin position="26"/>
        <end position="165"/>
    </location>
</feature>
<keyword evidence="7" id="KW-0012">Acyltransferase</keyword>
<dbReference type="Pfam" id="PF13523">
    <property type="entry name" value="Acetyltransf_8"/>
    <property type="match status" value="1"/>
</dbReference>
<protein>
    <recommendedName>
        <fullName evidence="3">Lysine N-acyltransferase MbtK</fullName>
    </recommendedName>
    <alternativeName>
        <fullName evidence="5">Mycobactin synthase protein K</fullName>
    </alternativeName>
</protein>
<dbReference type="PROSITE" id="PS51186">
    <property type="entry name" value="GNAT"/>
    <property type="match status" value="1"/>
</dbReference>
<evidence type="ECO:0000256" key="2">
    <source>
        <dbReference type="ARBA" id="ARBA00004924"/>
    </source>
</evidence>
<dbReference type="InterPro" id="IPR016181">
    <property type="entry name" value="Acyl_CoA_acyltransferase"/>
</dbReference>
<evidence type="ECO:0000313" key="7">
    <source>
        <dbReference type="EMBL" id="WLR43137.1"/>
    </source>
</evidence>
<proteinExistence type="predicted"/>
<dbReference type="PANTHER" id="PTHR31438">
    <property type="entry name" value="LYSINE N-ACYLTRANSFERASE C17G9.06C-RELATED"/>
    <property type="match status" value="1"/>
</dbReference>